<organism evidence="3 4">
    <name type="scientific">Anaerorhabdus furcosa</name>
    <dbReference type="NCBI Taxonomy" id="118967"/>
    <lineage>
        <taxon>Bacteria</taxon>
        <taxon>Bacillati</taxon>
        <taxon>Bacillota</taxon>
        <taxon>Erysipelotrichia</taxon>
        <taxon>Erysipelotrichales</taxon>
        <taxon>Erysipelotrichaceae</taxon>
        <taxon>Anaerorhabdus</taxon>
    </lineage>
</organism>
<evidence type="ECO:0000313" key="3">
    <source>
        <dbReference type="EMBL" id="SJZ67181.1"/>
    </source>
</evidence>
<dbReference type="InterPro" id="IPR003593">
    <property type="entry name" value="AAA+_ATPase"/>
</dbReference>
<dbReference type="Gene3D" id="3.30.450.90">
    <property type="match status" value="1"/>
</dbReference>
<dbReference type="InterPro" id="IPR001482">
    <property type="entry name" value="T2SS/T4SS_dom"/>
</dbReference>
<dbReference type="OrthoDB" id="9808272at2"/>
<evidence type="ECO:0000256" key="1">
    <source>
        <dbReference type="ARBA" id="ARBA00006611"/>
    </source>
</evidence>
<comment type="similarity">
    <text evidence="1">Belongs to the GSP E family.</text>
</comment>
<feature type="domain" description="Bacterial type II secretion system protein E" evidence="2">
    <location>
        <begin position="192"/>
        <end position="206"/>
    </location>
</feature>
<evidence type="ECO:0000259" key="2">
    <source>
        <dbReference type="PROSITE" id="PS00662"/>
    </source>
</evidence>
<dbReference type="RefSeq" id="WP_078711689.1">
    <property type="nucleotide sequence ID" value="NZ_FUWY01000003.1"/>
</dbReference>
<dbReference type="STRING" id="118967.SAMN02745191_1281"/>
<dbReference type="CDD" id="cd01131">
    <property type="entry name" value="PilT"/>
    <property type="match status" value="1"/>
</dbReference>
<sequence length="352" mass="39345">MIEQYLRFARQNNASDVHITVGLPAMLRVTGNIRPINDVPLSEDEVNLLVKSMISDAQLNKLMSGDDLDFTYVSQDGFRNRVNIYRQKGNFAVALRLLNSTIPTLEQLELPEVLGKLAMLQRGLILVTGPTGSGKSTTLAAMIDVINRNRRCHILTLEEPIEYVHNHKSSMINQREIGSDSYSFAHALRSALREDPDVILVGEMRDFETISLALTAAETGHLVLSTLHTTNVAQTIDRIIDVFPPNQQNQIRLQLSVCLKAVCAQHLLPRIDNRSRVAALELVVMNEAVGNMIREGKTYHIPSVMQTHPAEGMQTIEMALAKLVRENKISMDVAMEHCSDPQLLRRLVNSII</sequence>
<dbReference type="GO" id="GO:0005524">
    <property type="term" value="F:ATP binding"/>
    <property type="evidence" value="ECO:0007669"/>
    <property type="project" value="InterPro"/>
</dbReference>
<dbReference type="PROSITE" id="PS00662">
    <property type="entry name" value="T2SP_E"/>
    <property type="match status" value="1"/>
</dbReference>
<proteinExistence type="inferred from homology"/>
<dbReference type="EMBL" id="FUWY01000003">
    <property type="protein sequence ID" value="SJZ67181.1"/>
    <property type="molecule type" value="Genomic_DNA"/>
</dbReference>
<gene>
    <name evidence="3" type="ORF">SAMN02745191_1281</name>
</gene>
<dbReference type="InterPro" id="IPR027417">
    <property type="entry name" value="P-loop_NTPase"/>
</dbReference>
<dbReference type="Gene3D" id="3.40.50.300">
    <property type="entry name" value="P-loop containing nucleotide triphosphate hydrolases"/>
    <property type="match status" value="1"/>
</dbReference>
<dbReference type="Pfam" id="PF00437">
    <property type="entry name" value="T2SSE"/>
    <property type="match status" value="1"/>
</dbReference>
<dbReference type="Proteomes" id="UP000243297">
    <property type="component" value="Unassembled WGS sequence"/>
</dbReference>
<accession>A0A1T4MJY8</accession>
<keyword evidence="4" id="KW-1185">Reference proteome</keyword>
<dbReference type="InterPro" id="IPR006321">
    <property type="entry name" value="PilT/PilU"/>
</dbReference>
<dbReference type="InterPro" id="IPR050921">
    <property type="entry name" value="T4SS_GSP_E_ATPase"/>
</dbReference>
<evidence type="ECO:0000313" key="4">
    <source>
        <dbReference type="Proteomes" id="UP000243297"/>
    </source>
</evidence>
<dbReference type="GO" id="GO:0016887">
    <property type="term" value="F:ATP hydrolysis activity"/>
    <property type="evidence" value="ECO:0007669"/>
    <property type="project" value="InterPro"/>
</dbReference>
<dbReference type="SMART" id="SM00382">
    <property type="entry name" value="AAA"/>
    <property type="match status" value="1"/>
</dbReference>
<name>A0A1T4MJY8_9FIRM</name>
<dbReference type="PANTHER" id="PTHR30486">
    <property type="entry name" value="TWITCHING MOTILITY PROTEIN PILT"/>
    <property type="match status" value="1"/>
</dbReference>
<dbReference type="NCBIfam" id="TIGR01420">
    <property type="entry name" value="pilT_fam"/>
    <property type="match status" value="1"/>
</dbReference>
<dbReference type="AlphaFoldDB" id="A0A1T4MJY8"/>
<reference evidence="4" key="1">
    <citation type="submission" date="2017-02" db="EMBL/GenBank/DDBJ databases">
        <authorList>
            <person name="Varghese N."/>
            <person name="Submissions S."/>
        </authorList>
    </citation>
    <scope>NUCLEOTIDE SEQUENCE [LARGE SCALE GENOMIC DNA]</scope>
    <source>
        <strain evidence="4">ATCC 25662</strain>
    </source>
</reference>
<dbReference type="SUPFAM" id="SSF52540">
    <property type="entry name" value="P-loop containing nucleoside triphosphate hydrolases"/>
    <property type="match status" value="1"/>
</dbReference>
<protein>
    <submittedName>
        <fullName evidence="3">Twitching motility protein PilT</fullName>
    </submittedName>
</protein>